<dbReference type="AlphaFoldDB" id="A0AAN8DGJ4"/>
<keyword evidence="2" id="KW-1185">Reference proteome</keyword>
<evidence type="ECO:0000313" key="2">
    <source>
        <dbReference type="Proteomes" id="UP001331515"/>
    </source>
</evidence>
<proteinExistence type="predicted"/>
<reference evidence="1 2" key="1">
    <citation type="journal article" date="2023" name="Mol. Biol. Evol.">
        <title>Genomics of Secondarily Temperate Adaptation in the Only Non-Antarctic Icefish.</title>
        <authorList>
            <person name="Rivera-Colon A.G."/>
            <person name="Rayamajhi N."/>
            <person name="Minhas B.F."/>
            <person name="Madrigal G."/>
            <person name="Bilyk K.T."/>
            <person name="Yoon V."/>
            <person name="Hune M."/>
            <person name="Gregory S."/>
            <person name="Cheng C.H.C."/>
            <person name="Catchen J.M."/>
        </authorList>
    </citation>
    <scope>NUCLEOTIDE SEQUENCE [LARGE SCALE GENOMIC DNA]</scope>
    <source>
        <tissue evidence="1">White muscle</tissue>
    </source>
</reference>
<comment type="caution">
    <text evidence="1">The sequence shown here is derived from an EMBL/GenBank/DDBJ whole genome shotgun (WGS) entry which is preliminary data.</text>
</comment>
<protein>
    <submittedName>
        <fullName evidence="1">Uncharacterized protein</fullName>
    </submittedName>
</protein>
<gene>
    <name evidence="1" type="ORF">CgunFtcFv8_023567</name>
</gene>
<accession>A0AAN8DGJ4</accession>
<dbReference type="EMBL" id="JAURVH010001524">
    <property type="protein sequence ID" value="KAK5919695.1"/>
    <property type="molecule type" value="Genomic_DNA"/>
</dbReference>
<name>A0AAN8DGJ4_CHAGU</name>
<dbReference type="Proteomes" id="UP001331515">
    <property type="component" value="Unassembled WGS sequence"/>
</dbReference>
<sequence length="86" mass="9002">MNVRPRLLVHHGACLQTDLPPRTPTDGQGAGDAAISPLPAWSWGGSLTATPDALAAGGLQCLLTGLQGLLLHHRGGQLIHRLPCRE</sequence>
<evidence type="ECO:0000313" key="1">
    <source>
        <dbReference type="EMBL" id="KAK5919695.1"/>
    </source>
</evidence>
<organism evidence="1 2">
    <name type="scientific">Champsocephalus gunnari</name>
    <name type="common">Mackerel icefish</name>
    <dbReference type="NCBI Taxonomy" id="52237"/>
    <lineage>
        <taxon>Eukaryota</taxon>
        <taxon>Metazoa</taxon>
        <taxon>Chordata</taxon>
        <taxon>Craniata</taxon>
        <taxon>Vertebrata</taxon>
        <taxon>Euteleostomi</taxon>
        <taxon>Actinopterygii</taxon>
        <taxon>Neopterygii</taxon>
        <taxon>Teleostei</taxon>
        <taxon>Neoteleostei</taxon>
        <taxon>Acanthomorphata</taxon>
        <taxon>Eupercaria</taxon>
        <taxon>Perciformes</taxon>
        <taxon>Notothenioidei</taxon>
        <taxon>Channichthyidae</taxon>
        <taxon>Champsocephalus</taxon>
    </lineage>
</organism>